<comment type="caution">
    <text evidence="2">The sequence shown here is derived from an EMBL/GenBank/DDBJ whole genome shotgun (WGS) entry which is preliminary data.</text>
</comment>
<feature type="region of interest" description="Disordered" evidence="1">
    <location>
        <begin position="131"/>
        <end position="191"/>
    </location>
</feature>
<accession>A0A318KB16</accession>
<name>A0A318KB16_9NOCA</name>
<sequence length="248" mass="26932">MVAHEDRSATIPLCSLSGAACPGIAMRRRAVMDRRVAGDRPGFHEPLRMAGIAPNRGPPRVAELPRVAGPFAGAASCRGIASRRGAVTCRGDLPARRGARRGLHEPSRIAPDRRGRLASQRLLRVAGVVPHRRDCHASQRPSPITGPPRIARITSRRRGPERRDAPGPGTATGRRDRHALRRSATDRRSRRGVAWIALSSQGLPRVGGTVKHCGDCHGSQEPSRGRVDCPHRQALARMQIPDLRPLLH</sequence>
<evidence type="ECO:0000256" key="1">
    <source>
        <dbReference type="SAM" id="MobiDB-lite"/>
    </source>
</evidence>
<evidence type="ECO:0000313" key="2">
    <source>
        <dbReference type="EMBL" id="PXX62229.1"/>
    </source>
</evidence>
<dbReference type="AlphaFoldDB" id="A0A318KB16"/>
<feature type="compositionally biased region" description="Basic and acidic residues" evidence="1">
    <location>
        <begin position="102"/>
        <end position="115"/>
    </location>
</feature>
<dbReference type="Proteomes" id="UP000247569">
    <property type="component" value="Unassembled WGS sequence"/>
</dbReference>
<organism evidence="2 3">
    <name type="scientific">Nocardia tenerifensis</name>
    <dbReference type="NCBI Taxonomy" id="228006"/>
    <lineage>
        <taxon>Bacteria</taxon>
        <taxon>Bacillati</taxon>
        <taxon>Actinomycetota</taxon>
        <taxon>Actinomycetes</taxon>
        <taxon>Mycobacteriales</taxon>
        <taxon>Nocardiaceae</taxon>
        <taxon>Nocardia</taxon>
    </lineage>
</organism>
<dbReference type="EMBL" id="QJKF01000007">
    <property type="protein sequence ID" value="PXX62229.1"/>
    <property type="molecule type" value="Genomic_DNA"/>
</dbReference>
<evidence type="ECO:0000313" key="3">
    <source>
        <dbReference type="Proteomes" id="UP000247569"/>
    </source>
</evidence>
<protein>
    <submittedName>
        <fullName evidence="2">Uncharacterized protein</fullName>
    </submittedName>
</protein>
<proteinExistence type="predicted"/>
<reference evidence="2 3" key="1">
    <citation type="submission" date="2018-05" db="EMBL/GenBank/DDBJ databases">
        <title>Genomic Encyclopedia of Type Strains, Phase IV (KMG-IV): sequencing the most valuable type-strain genomes for metagenomic binning, comparative biology and taxonomic classification.</title>
        <authorList>
            <person name="Goeker M."/>
        </authorList>
    </citation>
    <scope>NUCLEOTIDE SEQUENCE [LARGE SCALE GENOMIC DNA]</scope>
    <source>
        <strain evidence="2 3">DSM 44704</strain>
    </source>
</reference>
<gene>
    <name evidence="2" type="ORF">DFR70_10796</name>
</gene>
<feature type="region of interest" description="Disordered" evidence="1">
    <location>
        <begin position="97"/>
        <end position="116"/>
    </location>
</feature>
<keyword evidence="3" id="KW-1185">Reference proteome</keyword>
<dbReference type="PROSITE" id="PS51257">
    <property type="entry name" value="PROKAR_LIPOPROTEIN"/>
    <property type="match status" value="1"/>
</dbReference>